<gene>
    <name evidence="5" type="ORF">HGG79_07965</name>
</gene>
<dbReference type="RefSeq" id="WP_035148258.1">
    <property type="nucleotide sequence ID" value="NZ_JAAZWO010000007.1"/>
</dbReference>
<dbReference type="GO" id="GO:0071281">
    <property type="term" value="P:cellular response to iron ion"/>
    <property type="evidence" value="ECO:0007669"/>
    <property type="project" value="TreeGrafter"/>
</dbReference>
<comment type="similarity">
    <text evidence="1">Belongs to the bacterial solute-binding protein 8 family.</text>
</comment>
<dbReference type="PROSITE" id="PS50983">
    <property type="entry name" value="FE_B12_PBP"/>
    <property type="match status" value="1"/>
</dbReference>
<protein>
    <submittedName>
        <fullName evidence="5">ABC transporter substrate-binding protein</fullName>
    </submittedName>
</protein>
<dbReference type="InterPro" id="IPR050902">
    <property type="entry name" value="ABC_Transporter_SBP"/>
</dbReference>
<organism evidence="5 6">
    <name type="scientific">Clostridium tetanomorphum</name>
    <dbReference type="NCBI Taxonomy" id="1553"/>
    <lineage>
        <taxon>Bacteria</taxon>
        <taxon>Bacillati</taxon>
        <taxon>Bacillota</taxon>
        <taxon>Clostridia</taxon>
        <taxon>Eubacteriales</taxon>
        <taxon>Clostridiaceae</taxon>
        <taxon>Clostridium</taxon>
    </lineage>
</organism>
<dbReference type="PANTHER" id="PTHR30535">
    <property type="entry name" value="VITAMIN B12-BINDING PROTEIN"/>
    <property type="match status" value="1"/>
</dbReference>
<dbReference type="AlphaFoldDB" id="A0A923E794"/>
<keyword evidence="2 3" id="KW-0732">Signal</keyword>
<dbReference type="InterPro" id="IPR002491">
    <property type="entry name" value="ABC_transptr_periplasmic_BD"/>
</dbReference>
<name>A0A923E794_CLOTT</name>
<dbReference type="SUPFAM" id="SSF53807">
    <property type="entry name" value="Helical backbone' metal receptor"/>
    <property type="match status" value="1"/>
</dbReference>
<evidence type="ECO:0000256" key="1">
    <source>
        <dbReference type="ARBA" id="ARBA00008814"/>
    </source>
</evidence>
<evidence type="ECO:0000259" key="4">
    <source>
        <dbReference type="PROSITE" id="PS50983"/>
    </source>
</evidence>
<reference evidence="5 6" key="1">
    <citation type="submission" date="2020-04" db="EMBL/GenBank/DDBJ databases">
        <title>Genomic insights into acetone-butanol-ethanol (ABE) fermentation by sequencing solventogenic clostridia strains.</title>
        <authorList>
            <person name="Brown S."/>
        </authorList>
    </citation>
    <scope>NUCLEOTIDE SEQUENCE [LARGE SCALE GENOMIC DNA]</scope>
    <source>
        <strain evidence="5 6">DJ011</strain>
    </source>
</reference>
<sequence length="316" mass="35513">MFKSKKFLIIILSFILIFSLSACSKDKVEDTKEKKNITETSLETKYPLTIKDSYNRQITLDKEPEKIISIAPNITETIYAIDKSNKLIGRTDFCNYPAEVKNISSIGSLQNPSIEKIVDLKPDLVIASTHFKKDVLKKLEDLGVKVLVLYGEENFEGAYDTIEKMGKVLNANNKAKEIVVNMKKKVSDVETKVSGKTPPSVYYVIGFGKSGDYTAGKDTFIDKMITMAGGKNVAKDAVGWKYSIEKLLEKNPEIMICSKYFNVKEDLKKANGYKDLDAIKKGKLFEIDNNMLDRQGPRLADGLEQLAKILHPEAFK</sequence>
<dbReference type="InterPro" id="IPR054828">
    <property type="entry name" value="Vit_B12_bind_prot"/>
</dbReference>
<evidence type="ECO:0000313" key="5">
    <source>
        <dbReference type="EMBL" id="MBC2397708.1"/>
    </source>
</evidence>
<evidence type="ECO:0000256" key="3">
    <source>
        <dbReference type="SAM" id="SignalP"/>
    </source>
</evidence>
<dbReference type="Gene3D" id="3.40.50.1980">
    <property type="entry name" value="Nitrogenase molybdenum iron protein domain"/>
    <property type="match status" value="2"/>
</dbReference>
<dbReference type="PROSITE" id="PS51257">
    <property type="entry name" value="PROKAR_LIPOPROTEIN"/>
    <property type="match status" value="1"/>
</dbReference>
<dbReference type="EMBL" id="JAAZWO010000007">
    <property type="protein sequence ID" value="MBC2397708.1"/>
    <property type="molecule type" value="Genomic_DNA"/>
</dbReference>
<dbReference type="Proteomes" id="UP000563151">
    <property type="component" value="Unassembled WGS sequence"/>
</dbReference>
<dbReference type="Pfam" id="PF01497">
    <property type="entry name" value="Peripla_BP_2"/>
    <property type="match status" value="1"/>
</dbReference>
<comment type="caution">
    <text evidence="5">The sequence shown here is derived from an EMBL/GenBank/DDBJ whole genome shotgun (WGS) entry which is preliminary data.</text>
</comment>
<dbReference type="CDD" id="cd01143">
    <property type="entry name" value="YvrC"/>
    <property type="match status" value="1"/>
</dbReference>
<keyword evidence="6" id="KW-1185">Reference proteome</keyword>
<evidence type="ECO:0000313" key="6">
    <source>
        <dbReference type="Proteomes" id="UP000563151"/>
    </source>
</evidence>
<accession>A0A923E794</accession>
<feature type="signal peptide" evidence="3">
    <location>
        <begin position="1"/>
        <end position="24"/>
    </location>
</feature>
<evidence type="ECO:0000256" key="2">
    <source>
        <dbReference type="ARBA" id="ARBA00022729"/>
    </source>
</evidence>
<proteinExistence type="inferred from homology"/>
<dbReference type="PANTHER" id="PTHR30535:SF34">
    <property type="entry name" value="MOLYBDATE-BINDING PROTEIN MOLA"/>
    <property type="match status" value="1"/>
</dbReference>
<feature type="domain" description="Fe/B12 periplasmic-binding" evidence="4">
    <location>
        <begin position="66"/>
        <end position="314"/>
    </location>
</feature>
<feature type="chain" id="PRO_5037803179" evidence="3">
    <location>
        <begin position="25"/>
        <end position="316"/>
    </location>
</feature>
<dbReference type="NCBIfam" id="NF038402">
    <property type="entry name" value="TroA_like"/>
    <property type="match status" value="1"/>
</dbReference>